<keyword evidence="1" id="KW-0732">Signal</keyword>
<feature type="signal peptide" evidence="1">
    <location>
        <begin position="1"/>
        <end position="36"/>
    </location>
</feature>
<dbReference type="PANTHER" id="PTHR37017:SF11">
    <property type="entry name" value="ESTERASE_LIPASE_THIOESTERASE DOMAIN-CONTAINING PROTEIN"/>
    <property type="match status" value="1"/>
</dbReference>
<dbReference type="AlphaFoldDB" id="C3JZQ8"/>
<dbReference type="Pfam" id="PF12697">
    <property type="entry name" value="Abhydrolase_6"/>
    <property type="match status" value="1"/>
</dbReference>
<organism evidence="4">
    <name type="scientific">Pseudomonas fluorescens (strain SBW25)</name>
    <dbReference type="NCBI Taxonomy" id="216595"/>
    <lineage>
        <taxon>Bacteria</taxon>
        <taxon>Pseudomonadati</taxon>
        <taxon>Pseudomonadota</taxon>
        <taxon>Gammaproteobacteria</taxon>
        <taxon>Pseudomonadales</taxon>
        <taxon>Pseudomonadaceae</taxon>
        <taxon>Pseudomonas</taxon>
    </lineage>
</organism>
<evidence type="ECO:0000313" key="3">
    <source>
        <dbReference type="EMBL" id="CAI2798363.1"/>
    </source>
</evidence>
<dbReference type="eggNOG" id="COG0596">
    <property type="taxonomic scope" value="Bacteria"/>
</dbReference>
<evidence type="ECO:0000256" key="1">
    <source>
        <dbReference type="SAM" id="SignalP"/>
    </source>
</evidence>
<dbReference type="InterPro" id="IPR052897">
    <property type="entry name" value="Sec-Metab_Biosynth_Hydrolase"/>
</dbReference>
<dbReference type="InterPro" id="IPR029058">
    <property type="entry name" value="AB_hydrolase_fold"/>
</dbReference>
<feature type="chain" id="PRO_5041157251" evidence="1">
    <location>
        <begin position="37"/>
        <end position="272"/>
    </location>
</feature>
<feature type="domain" description="AB hydrolase-1" evidence="2">
    <location>
        <begin position="47"/>
        <end position="257"/>
    </location>
</feature>
<dbReference type="KEGG" id="pfs:PFLU_4169"/>
<dbReference type="InterPro" id="IPR000073">
    <property type="entry name" value="AB_hydrolase_1"/>
</dbReference>
<name>C3JZQ8_PSEFS</name>
<gene>
    <name evidence="4" type="ordered locus">PFLU_4169</name>
</gene>
<protein>
    <submittedName>
        <fullName evidence="4">Conserved hypothetical exported protein</fullName>
    </submittedName>
</protein>
<dbReference type="SUPFAM" id="SSF53474">
    <property type="entry name" value="alpha/beta-Hydrolases"/>
    <property type="match status" value="1"/>
</dbReference>
<dbReference type="Gene3D" id="3.40.50.1820">
    <property type="entry name" value="alpha/beta hydrolase"/>
    <property type="match status" value="1"/>
</dbReference>
<dbReference type="PANTHER" id="PTHR37017">
    <property type="entry name" value="AB HYDROLASE-1 DOMAIN-CONTAINING PROTEIN-RELATED"/>
    <property type="match status" value="1"/>
</dbReference>
<evidence type="ECO:0000313" key="4">
    <source>
        <dbReference type="EMBL" id="CAY50678.1"/>
    </source>
</evidence>
<dbReference type="ESTHER" id="psefs-c3jzq8">
    <property type="family name" value="6_AlphaBeta_hydrolase"/>
</dbReference>
<reference evidence="4" key="1">
    <citation type="journal article" date="2009" name="Genome Biol.">
        <title>Genomic and genetic analyses of diversity and plant interactions of Pseudomonas fluorescens.</title>
        <authorList>
            <person name="Silby M.W."/>
            <person name="Cerdeno-Tarraga A.M."/>
            <person name="Vernikos G.S."/>
            <person name="Giddens S.R."/>
            <person name="Jackson R.W."/>
            <person name="Preston G.M."/>
            <person name="Zhang X.X."/>
            <person name="Moon C.D."/>
            <person name="Gehrig S.M."/>
            <person name="Godfrey S.A."/>
            <person name="Knight C.G."/>
            <person name="Malone J.G."/>
            <person name="Robinson Z."/>
            <person name="Spiers A.J."/>
            <person name="Harris S."/>
            <person name="Challis G.L."/>
            <person name="Yaxley A.M."/>
            <person name="Harris D."/>
            <person name="Seeger K."/>
            <person name="Murphy L."/>
            <person name="Rutter S."/>
            <person name="Squares R."/>
            <person name="Quail M.A."/>
            <person name="Saunders E."/>
            <person name="Mavromatis K."/>
            <person name="Brettin T.S."/>
            <person name="Bentley S.D."/>
            <person name="Hothersall J."/>
            <person name="Stephens E."/>
            <person name="Thomas C.M."/>
            <person name="Parkhill J."/>
            <person name="Levy S.B."/>
            <person name="Rainey P.B."/>
            <person name="Thomson N.R."/>
        </authorList>
    </citation>
    <scope>NUCLEOTIDE SEQUENCE [LARGE SCALE GENOMIC DNA]</scope>
    <source>
        <strain evidence="4">SBW25</strain>
    </source>
</reference>
<proteinExistence type="predicted"/>
<evidence type="ECO:0000259" key="2">
    <source>
        <dbReference type="Pfam" id="PF12697"/>
    </source>
</evidence>
<reference evidence="3" key="2">
    <citation type="submission" date="2023-10" db="EMBL/GenBank/DDBJ databases">
        <authorList>
            <person name="Fortmann-Grote C."/>
        </authorList>
    </citation>
    <scope>NUCLEOTIDE SEQUENCE</scope>
    <source>
        <strain evidence="3">SBW25</strain>
    </source>
</reference>
<dbReference type="Proteomes" id="UP001152918">
    <property type="component" value="Chromosome"/>
</dbReference>
<dbReference type="EMBL" id="AM181176">
    <property type="protein sequence ID" value="CAY50678.1"/>
    <property type="molecule type" value="Genomic_DNA"/>
</dbReference>
<dbReference type="EMBL" id="OV986001">
    <property type="protein sequence ID" value="CAI2798363.1"/>
    <property type="molecule type" value="Genomic_DNA"/>
</dbReference>
<sequence length="272" mass="28799">MTPLPTDEKGYPMKPASKLCLIAASLLMLGTGTALAGTVASVKANNVVLVHGSWADGSSWSEVITRLQAAGLHVTAVQNPLTSVADDVAATKRVLDQQDGPTVLVGHSYAGTVVSDAGVDPKVSALVYVAARAPDANEDFVALSAQYPSMPVRAGVEDHDGYLTLSQDAFLKYFAADVPQAKALALYAVQQPITKTLFSGRTVNAAWHTKPSWYAVSANDQTINPDLERFLAKRMNATTIELPSSHLSLVSHAKEITDLILEASGRPPEALH</sequence>
<accession>C3JZQ8</accession>
<dbReference type="HOGENOM" id="CLU_046066_2_0_6"/>